<keyword evidence="2" id="KW-1185">Reference proteome</keyword>
<name>A0ABS7XN29_9FLAO</name>
<sequence length="293" mass="34399">MSKKEDYRKYLLKIFEASNKRDLKMNTKGLEIITGAIFKLTQSLFDGGEKLEFHNSELENKFFRYGLANHSIIKLLDGLSFELIGHNMNIIDIFSIKSIVRMQIESYLIMFYLFFDNVTVEEKNLRYAVYKLHGLRKQASFAYDSDFAKKQYQKVQIEISETTEKIIKSAQYKKATSVKERNKLLKPSYAIMFKKEQLFERSDLNKSRISDMWSLYSNYAHAEHISDRQFNTYYKSNIQSLKEECVLSVEINLILSSKLALYLANSSKSSKKAFKDLTIEETTYIETWGKLHE</sequence>
<gene>
    <name evidence="1" type="ORF">LB452_13070</name>
</gene>
<evidence type="ECO:0000313" key="1">
    <source>
        <dbReference type="EMBL" id="MBZ9779853.1"/>
    </source>
</evidence>
<proteinExistence type="predicted"/>
<protein>
    <submittedName>
        <fullName evidence="1">Uncharacterized protein</fullName>
    </submittedName>
</protein>
<dbReference type="EMBL" id="JAIQZE010000018">
    <property type="protein sequence ID" value="MBZ9779853.1"/>
    <property type="molecule type" value="Genomic_DNA"/>
</dbReference>
<accession>A0ABS7XN29</accession>
<organism evidence="1 2">
    <name type="scientific">Psychroflexus longus</name>
    <dbReference type="NCBI Taxonomy" id="2873596"/>
    <lineage>
        <taxon>Bacteria</taxon>
        <taxon>Pseudomonadati</taxon>
        <taxon>Bacteroidota</taxon>
        <taxon>Flavobacteriia</taxon>
        <taxon>Flavobacteriales</taxon>
        <taxon>Flavobacteriaceae</taxon>
        <taxon>Psychroflexus</taxon>
    </lineage>
</organism>
<dbReference type="RefSeq" id="WP_224462183.1">
    <property type="nucleotide sequence ID" value="NZ_JAIQZE010000018.1"/>
</dbReference>
<dbReference type="Proteomes" id="UP001199314">
    <property type="component" value="Unassembled WGS sequence"/>
</dbReference>
<reference evidence="2" key="1">
    <citation type="submission" date="2023-07" db="EMBL/GenBank/DDBJ databases">
        <title>Novel species isolated from saline lakes on Tibetan Plateau.</title>
        <authorList>
            <person name="Lu H."/>
        </authorList>
    </citation>
    <scope>NUCLEOTIDE SEQUENCE [LARGE SCALE GENOMIC DNA]</scope>
    <source>
        <strain evidence="2">CAK8W</strain>
    </source>
</reference>
<evidence type="ECO:0000313" key="2">
    <source>
        <dbReference type="Proteomes" id="UP001199314"/>
    </source>
</evidence>
<comment type="caution">
    <text evidence="1">The sequence shown here is derived from an EMBL/GenBank/DDBJ whole genome shotgun (WGS) entry which is preliminary data.</text>
</comment>